<evidence type="ECO:0000256" key="1">
    <source>
        <dbReference type="SAM" id="SignalP"/>
    </source>
</evidence>
<accession>A0A913ZS58</accession>
<dbReference type="RefSeq" id="XP_038054603.1">
    <property type="nucleotide sequence ID" value="XM_038198675.1"/>
</dbReference>
<feature type="signal peptide" evidence="1">
    <location>
        <begin position="1"/>
        <end position="18"/>
    </location>
</feature>
<organism evidence="2 3">
    <name type="scientific">Patiria miniata</name>
    <name type="common">Bat star</name>
    <name type="synonym">Asterina miniata</name>
    <dbReference type="NCBI Taxonomy" id="46514"/>
    <lineage>
        <taxon>Eukaryota</taxon>
        <taxon>Metazoa</taxon>
        <taxon>Echinodermata</taxon>
        <taxon>Eleutherozoa</taxon>
        <taxon>Asterozoa</taxon>
        <taxon>Asteroidea</taxon>
        <taxon>Valvatacea</taxon>
        <taxon>Valvatida</taxon>
        <taxon>Asterinidae</taxon>
        <taxon>Patiria</taxon>
    </lineage>
</organism>
<keyword evidence="3" id="KW-1185">Reference proteome</keyword>
<keyword evidence="1" id="KW-0732">Signal</keyword>
<dbReference type="AlphaFoldDB" id="A0A913ZS58"/>
<protein>
    <submittedName>
        <fullName evidence="2">Uncharacterized protein</fullName>
    </submittedName>
</protein>
<evidence type="ECO:0000313" key="2">
    <source>
        <dbReference type="EnsemblMetazoa" id="XP_038054603.1"/>
    </source>
</evidence>
<feature type="chain" id="PRO_5036834133" evidence="1">
    <location>
        <begin position="19"/>
        <end position="320"/>
    </location>
</feature>
<proteinExistence type="predicted"/>
<dbReference type="GeneID" id="119726815"/>
<name>A0A913ZS58_PATMI</name>
<dbReference type="EnsemblMetazoa" id="XM_038198675.1">
    <property type="protein sequence ID" value="XP_038054603.1"/>
    <property type="gene ID" value="LOC119726815"/>
</dbReference>
<evidence type="ECO:0000313" key="3">
    <source>
        <dbReference type="Proteomes" id="UP000887568"/>
    </source>
</evidence>
<sequence>MLAILLTVCTLLMGAALAAEHCTDPVSYIDVKLSFTVGINDQCSQCSLQPCTLLQLMAAHRQQAWSLQWLKYSEPGKLAWLGNCTDPTIADDIFDCFYNGPATGINGIAYKADPNPVHSIQPYACCDLVENFYVSHATFPSADKGALACEVGGAVACSYEYLQRVVSKMPAATFFTPYAWYNKFNEATRRELGGTGLAPSVQGAVGGGHEQFCCGKLSLQMSDYVDYTTSGTEKLDNCTANMGEGVHVCNLNELDRAYELGFRYDHEWALFAQHTRAFKAGKANCGGAEVPQCYHDRIAVDKNTAITSQRQMRIACCGPI</sequence>
<reference evidence="2" key="1">
    <citation type="submission" date="2022-11" db="UniProtKB">
        <authorList>
            <consortium name="EnsemblMetazoa"/>
        </authorList>
    </citation>
    <scope>IDENTIFICATION</scope>
</reference>
<dbReference type="Proteomes" id="UP000887568">
    <property type="component" value="Unplaced"/>
</dbReference>